<protein>
    <submittedName>
        <fullName evidence="2">Ribbon-helix-helix domain-containing protein</fullName>
    </submittedName>
</protein>
<feature type="domain" description="Ribbon-helix-helix" evidence="1">
    <location>
        <begin position="16"/>
        <end position="83"/>
    </location>
</feature>
<evidence type="ECO:0000313" key="5">
    <source>
        <dbReference type="Proteomes" id="UP001177341"/>
    </source>
</evidence>
<evidence type="ECO:0000313" key="2">
    <source>
        <dbReference type="EMBL" id="MDO6453032.1"/>
    </source>
</evidence>
<dbReference type="RefSeq" id="WP_075174272.1">
    <property type="nucleotide sequence ID" value="NZ_CAXHZV010000003.1"/>
</dbReference>
<dbReference type="AlphaFoldDB" id="A0AAW7XFQ7"/>
<dbReference type="Pfam" id="PF13467">
    <property type="entry name" value="RHH_4"/>
    <property type="match status" value="1"/>
</dbReference>
<sequence length="89" mass="10163">MCHLYSSTSPSLYETTTRSVRIEGAVTSIRLENHFWNIIDEIAESEESSTPKFLSDLYREVVIRRGETGNFASLLRVVCTVYLEKITTT</sequence>
<organism evidence="2 4">
    <name type="scientific">Neptunomonas phycophila</name>
    <dbReference type="NCBI Taxonomy" id="1572645"/>
    <lineage>
        <taxon>Bacteria</taxon>
        <taxon>Pseudomonadati</taxon>
        <taxon>Pseudomonadota</taxon>
        <taxon>Gammaproteobacteria</taxon>
        <taxon>Oceanospirillales</taxon>
        <taxon>Oceanospirillaceae</taxon>
        <taxon>Neptunomonas</taxon>
    </lineage>
</organism>
<evidence type="ECO:0000313" key="3">
    <source>
        <dbReference type="EMBL" id="MDP2524295.1"/>
    </source>
</evidence>
<comment type="caution">
    <text evidence="2">The sequence shown here is derived from an EMBL/GenBank/DDBJ whole genome shotgun (WGS) entry which is preliminary data.</text>
</comment>
<dbReference type="EMBL" id="JAUYVO010000017">
    <property type="protein sequence ID" value="MDP2524295.1"/>
    <property type="molecule type" value="Genomic_DNA"/>
</dbReference>
<evidence type="ECO:0000313" key="4">
    <source>
        <dbReference type="Proteomes" id="UP001169862"/>
    </source>
</evidence>
<accession>A0AAW7XFQ7</accession>
<reference evidence="2" key="1">
    <citation type="submission" date="2023-07" db="EMBL/GenBank/DDBJ databases">
        <title>Genome content predicts the carbon catabolic preferences of heterotrophic bacteria.</title>
        <authorList>
            <person name="Gralka M."/>
        </authorList>
    </citation>
    <scope>NUCLEOTIDE SEQUENCE</scope>
    <source>
        <strain evidence="3">5G01</strain>
        <strain evidence="2">I2M16</strain>
    </source>
</reference>
<dbReference type="Proteomes" id="UP001169862">
    <property type="component" value="Unassembled WGS sequence"/>
</dbReference>
<dbReference type="EMBL" id="JAUOPG010000003">
    <property type="protein sequence ID" value="MDO6453032.1"/>
    <property type="molecule type" value="Genomic_DNA"/>
</dbReference>
<name>A0AAW7XFQ7_9GAMM</name>
<dbReference type="GeneID" id="89454587"/>
<dbReference type="Proteomes" id="UP001177341">
    <property type="component" value="Unassembled WGS sequence"/>
</dbReference>
<evidence type="ECO:0000259" key="1">
    <source>
        <dbReference type="Pfam" id="PF13467"/>
    </source>
</evidence>
<proteinExistence type="predicted"/>
<gene>
    <name evidence="2" type="ORF">Q4490_05605</name>
    <name evidence="3" type="ORF">Q8W30_17130</name>
</gene>
<dbReference type="InterPro" id="IPR038268">
    <property type="entry name" value="RHH_sf"/>
</dbReference>
<keyword evidence="5" id="KW-1185">Reference proteome</keyword>
<dbReference type="Gene3D" id="1.10.3990.20">
    <property type="entry name" value="protein bp1543"/>
    <property type="match status" value="1"/>
</dbReference>
<dbReference type="InterPro" id="IPR027373">
    <property type="entry name" value="RHH_dom"/>
</dbReference>